<feature type="transmembrane region" description="Helical" evidence="2">
    <location>
        <begin position="1262"/>
        <end position="1286"/>
    </location>
</feature>
<feature type="transmembrane region" description="Helical" evidence="2">
    <location>
        <begin position="267"/>
        <end position="287"/>
    </location>
</feature>
<feature type="transmembrane region" description="Helical" evidence="2">
    <location>
        <begin position="429"/>
        <end position="449"/>
    </location>
</feature>
<feature type="transmembrane region" description="Helical" evidence="2">
    <location>
        <begin position="695"/>
        <end position="716"/>
    </location>
</feature>
<feature type="transmembrane region" description="Helical" evidence="2">
    <location>
        <begin position="665"/>
        <end position="683"/>
    </location>
</feature>
<dbReference type="EMBL" id="BAAAQW010000003">
    <property type="protein sequence ID" value="GAA2198849.1"/>
    <property type="molecule type" value="Genomic_DNA"/>
</dbReference>
<feature type="transmembrane region" description="Helical" evidence="2">
    <location>
        <begin position="164"/>
        <end position="184"/>
    </location>
</feature>
<feature type="transmembrane region" description="Helical" evidence="2">
    <location>
        <begin position="359"/>
        <end position="379"/>
    </location>
</feature>
<reference evidence="3 4" key="1">
    <citation type="journal article" date="2019" name="Int. J. Syst. Evol. Microbiol.">
        <title>The Global Catalogue of Microorganisms (GCM) 10K type strain sequencing project: providing services to taxonomists for standard genome sequencing and annotation.</title>
        <authorList>
            <consortium name="The Broad Institute Genomics Platform"/>
            <consortium name="The Broad Institute Genome Sequencing Center for Infectious Disease"/>
            <person name="Wu L."/>
            <person name="Ma J."/>
        </authorList>
    </citation>
    <scope>NUCLEOTIDE SEQUENCE [LARGE SCALE GENOMIC DNA]</scope>
    <source>
        <strain evidence="3 4">JCM 16034</strain>
    </source>
</reference>
<organism evidence="3 4">
    <name type="scientific">Sinomonas flava</name>
    <dbReference type="NCBI Taxonomy" id="496857"/>
    <lineage>
        <taxon>Bacteria</taxon>
        <taxon>Bacillati</taxon>
        <taxon>Actinomycetota</taxon>
        <taxon>Actinomycetes</taxon>
        <taxon>Micrococcales</taxon>
        <taxon>Micrococcaceae</taxon>
        <taxon>Sinomonas</taxon>
    </lineage>
</organism>
<feature type="transmembrane region" description="Helical" evidence="2">
    <location>
        <begin position="1009"/>
        <end position="1030"/>
    </location>
</feature>
<keyword evidence="2" id="KW-1133">Transmembrane helix</keyword>
<keyword evidence="4" id="KW-1185">Reference proteome</keyword>
<feature type="transmembrane region" description="Helical" evidence="2">
    <location>
        <begin position="1223"/>
        <end position="1242"/>
    </location>
</feature>
<feature type="transmembrane region" description="Helical" evidence="2">
    <location>
        <begin position="516"/>
        <end position="539"/>
    </location>
</feature>
<feature type="transmembrane region" description="Helical" evidence="2">
    <location>
        <begin position="1131"/>
        <end position="1153"/>
    </location>
</feature>
<feature type="transmembrane region" description="Helical" evidence="2">
    <location>
        <begin position="603"/>
        <end position="627"/>
    </location>
</feature>
<evidence type="ECO:0000313" key="3">
    <source>
        <dbReference type="EMBL" id="GAA2198849.1"/>
    </source>
</evidence>
<feature type="transmembrane region" description="Helical" evidence="2">
    <location>
        <begin position="1070"/>
        <end position="1091"/>
    </location>
</feature>
<feature type="transmembrane region" description="Helical" evidence="2">
    <location>
        <begin position="578"/>
        <end position="597"/>
    </location>
</feature>
<feature type="transmembrane region" description="Helical" evidence="2">
    <location>
        <begin position="332"/>
        <end position="353"/>
    </location>
</feature>
<evidence type="ECO:0008006" key="5">
    <source>
        <dbReference type="Google" id="ProtNLM"/>
    </source>
</evidence>
<keyword evidence="2" id="KW-0812">Transmembrane</keyword>
<feature type="transmembrane region" description="Helical" evidence="2">
    <location>
        <begin position="1174"/>
        <end position="1192"/>
    </location>
</feature>
<comment type="caution">
    <text evidence="3">The sequence shown here is derived from an EMBL/GenBank/DDBJ whole genome shotgun (WGS) entry which is preliminary data.</text>
</comment>
<feature type="transmembrane region" description="Helical" evidence="2">
    <location>
        <begin position="299"/>
        <end position="320"/>
    </location>
</feature>
<accession>A0ABN3BPK6</accession>
<feature type="transmembrane region" description="Helical" evidence="2">
    <location>
        <begin position="866"/>
        <end position="885"/>
    </location>
</feature>
<feature type="transmembrane region" description="Helical" evidence="2">
    <location>
        <begin position="840"/>
        <end position="859"/>
    </location>
</feature>
<feature type="transmembrane region" description="Helical" evidence="2">
    <location>
        <begin position="1298"/>
        <end position="1319"/>
    </location>
</feature>
<feature type="transmembrane region" description="Helical" evidence="2">
    <location>
        <begin position="976"/>
        <end position="997"/>
    </location>
</feature>
<proteinExistence type="predicted"/>
<feature type="transmembrane region" description="Helical" evidence="2">
    <location>
        <begin position="132"/>
        <end position="152"/>
    </location>
</feature>
<sequence>MKRDAYDKGFRAGWLEGHRAGWFEGHRAGWSDGVASRQAAPAGHHPATADEPLRPQEPRAPHPAVILAPPVQAPPLQGPVPPSPEQRAAQAEADRRRRERRGIQSANIALYAASLLIVAAGSLFLYSATSEGARLTGLAVITALFYVAGLVVHARYARLRPAAVALTGTGLALLPVTGLAFDLLAVHDPAATVAVTSLIGILAYGLAALRIESRVLVFLTLAFFISGAWSGASALGGPLASALGAVLGVSALFGAVSLVRPAWVPPLVLRPIAVVHPFVVPATFVAATVSAGRLAPGQYALLVGIMAVYLGIETFLPGGLRTRRAAWWGARALGFVAAVGAVGDAVDTGVVRYPSAVDAALAAGIVALAAETAAVCLLGRRLAAALGPAKGTDRVHRFGVAEQSVAAGFQILVMLVAVPAAIAAPGTAALGRIEVGSVLATAVLIASWYGMRSEFLPVAALLGVWTIGSEVGETWFASVAAAYAVYFGVRAAWPAPLVGDAGRPAGNEGYWRRGHFLTASGLVSIVAVAALVDAGLAASDAAVRVASVALSVVLTAVAELLVVAVLGFLDRPARWRPGLVAVLGMVAVAALAVVAAAERDPGSWRYSLAVSAVCAGSLGLSAGLVLVPSDAARRAVGAGPITVGELAPPLLLSAATLTALVQERWWGAAVVLTVLAVVLGACARRTARAGRLWPYVWLARTAGTIAVTVAFHALLADGLHPAVAGEALTEWHIVAAAALLQMAVPLGADAVRRARGGSFEWALQDSSTTLTVALFAGVVLRAGDVVGGRATSPLTAGFVVALGVAAAAAGLMLHARRAAAGFGAVGLVATWLLAGEDLRLIEVLLGLFTVYSALMVLLAPSRRLKGAHLVAARALPLVLAAVITWDAAASVAITHLVLALGLTAQHAVRALLGRHADIPFQRAAYWSGLAAQLALPFAYGAGNWREPEGGRWVLLLELLLVVLSAAATARTHRGAAQVGVVAAALALVAASPFLAFAEGTALADPLVTTAGLILIASALAAVHVVGMARWGESGPEGWPRPWTTGAAVFAVLAFAVASDYAPRSELHEHWLLGLAYGVCAAVLVAVSYVWARVRAVPAVSFPLGVLLTLGAGSWTARSAFDGVAAPWHEPLVALVGTLVPAGLWLAARWAGVWAGDIGARLARSARLGEPLRRWTILAASVGALGVAGGTSWSAPASIVLPVLAAALVAVVVAELAPGHRRLAVELGAVLATAAVQRAILSADMHSPVWLEQWREALVDRGAARAFWLGQWYVVVTAGVALLRYVARSRDEEPRAMAPRIWLGAAAAQLSFWGLGTALYGDTAEQVWLLVAFAALTGLGVVFGERPFAVWGALGVLACILWAVRSYAYALLGVLGLALIGAAIWWLARRPRAPRPGE</sequence>
<feature type="transmembrane region" description="Helical" evidence="2">
    <location>
        <begin position="190"/>
        <end position="209"/>
    </location>
</feature>
<feature type="transmembrane region" description="Helical" evidence="2">
    <location>
        <begin position="545"/>
        <end position="566"/>
    </location>
</feature>
<feature type="region of interest" description="Disordered" evidence="1">
    <location>
        <begin position="33"/>
        <end position="98"/>
    </location>
</feature>
<feature type="transmembrane region" description="Helical" evidence="2">
    <location>
        <begin position="818"/>
        <end position="834"/>
    </location>
</feature>
<protein>
    <recommendedName>
        <fullName evidence="5">DUF2157 domain-containing protein</fullName>
    </recommendedName>
</protein>
<evidence type="ECO:0000313" key="4">
    <source>
        <dbReference type="Proteomes" id="UP001500432"/>
    </source>
</evidence>
<dbReference type="Proteomes" id="UP001500432">
    <property type="component" value="Unassembled WGS sequence"/>
</dbReference>
<feature type="transmembrane region" description="Helical" evidence="2">
    <location>
        <begin position="1098"/>
        <end position="1116"/>
    </location>
</feature>
<feature type="compositionally biased region" description="Basic and acidic residues" evidence="1">
    <location>
        <begin position="47"/>
        <end position="60"/>
    </location>
</feature>
<feature type="transmembrane region" description="Helical" evidence="2">
    <location>
        <begin position="1325"/>
        <end position="1342"/>
    </location>
</feature>
<evidence type="ECO:0000256" key="1">
    <source>
        <dbReference type="SAM" id="MobiDB-lite"/>
    </source>
</evidence>
<feature type="transmembrane region" description="Helical" evidence="2">
    <location>
        <begin position="400"/>
        <end position="423"/>
    </location>
</feature>
<feature type="transmembrane region" description="Helical" evidence="2">
    <location>
        <begin position="950"/>
        <end position="969"/>
    </location>
</feature>
<name>A0ABN3BPK6_9MICC</name>
<feature type="transmembrane region" description="Helical" evidence="2">
    <location>
        <begin position="1369"/>
        <end position="1387"/>
    </location>
</feature>
<evidence type="ECO:0000256" key="2">
    <source>
        <dbReference type="SAM" id="Phobius"/>
    </source>
</evidence>
<feature type="compositionally biased region" description="Pro residues" evidence="1">
    <location>
        <begin position="71"/>
        <end position="84"/>
    </location>
</feature>
<feature type="transmembrane region" description="Helical" evidence="2">
    <location>
        <begin position="216"/>
        <end position="236"/>
    </location>
</feature>
<feature type="transmembrane region" description="Helical" evidence="2">
    <location>
        <begin position="105"/>
        <end position="126"/>
    </location>
</feature>
<dbReference type="RefSeq" id="WP_344298849.1">
    <property type="nucleotide sequence ID" value="NZ_BAAAQW010000003.1"/>
</dbReference>
<gene>
    <name evidence="3" type="ORF">GCM10009849_13120</name>
</gene>
<feature type="transmembrane region" description="Helical" evidence="2">
    <location>
        <begin position="242"/>
        <end position="260"/>
    </location>
</feature>
<keyword evidence="2" id="KW-0472">Membrane</keyword>
<feature type="transmembrane region" description="Helical" evidence="2">
    <location>
        <begin position="1042"/>
        <end position="1058"/>
    </location>
</feature>
<feature type="transmembrane region" description="Helical" evidence="2">
    <location>
        <begin position="1347"/>
        <end position="1363"/>
    </location>
</feature>
<feature type="transmembrane region" description="Helical" evidence="2">
    <location>
        <begin position="1198"/>
        <end position="1216"/>
    </location>
</feature>
<feature type="transmembrane region" description="Helical" evidence="2">
    <location>
        <begin position="794"/>
        <end position="813"/>
    </location>
</feature>